<accession>A0A100XCN9</accession>
<evidence type="ECO:0000313" key="14">
    <source>
        <dbReference type="EMBL" id="GAT14175.1"/>
    </source>
</evidence>
<keyword evidence="3" id="KW-0813">Transport</keyword>
<evidence type="ECO:0000256" key="9">
    <source>
        <dbReference type="ARBA" id="ARBA00023065"/>
    </source>
</evidence>
<feature type="transmembrane region" description="Helical" evidence="13">
    <location>
        <begin position="134"/>
        <end position="156"/>
    </location>
</feature>
<dbReference type="Proteomes" id="UP000069654">
    <property type="component" value="Unassembled WGS sequence"/>
</dbReference>
<evidence type="ECO:0000256" key="4">
    <source>
        <dbReference type="ARBA" id="ARBA00022538"/>
    </source>
</evidence>
<keyword evidence="10 13" id="KW-0472">Membrane</keyword>
<keyword evidence="5 13" id="KW-0812">Transmembrane</keyword>
<evidence type="ECO:0000256" key="3">
    <source>
        <dbReference type="ARBA" id="ARBA00022448"/>
    </source>
</evidence>
<sequence length="221" mass="23131">MLCGTLRDMGSPGCRPSDSQVYARDSVEFGRALAFIDAIFGFSATLLVTNLDLPSGEQWRSPGTLLGGTVGDQLLSFAISFVVIAGFWRLNHAVIARFEALDSAVITAGLVVAGLVVLIPFTTQGIGDPSTSELALPTALYAGNVALVVAASAVLLTLARRRGLIRDADTDRRAGLAGYATTMAVFLVSIPIAYGPGPDAAQLSWLSLVVLGPVADRLVRR</sequence>
<keyword evidence="4" id="KW-0633">Potassium transport</keyword>
<feature type="transmembrane region" description="Helical" evidence="13">
    <location>
        <begin position="103"/>
        <end position="122"/>
    </location>
</feature>
<protein>
    <recommendedName>
        <fullName evidence="16">Integral membrane protein</fullName>
    </recommendedName>
</protein>
<evidence type="ECO:0000313" key="15">
    <source>
        <dbReference type="Proteomes" id="UP000069654"/>
    </source>
</evidence>
<keyword evidence="6" id="KW-0631">Potassium channel</keyword>
<evidence type="ECO:0000256" key="5">
    <source>
        <dbReference type="ARBA" id="ARBA00022692"/>
    </source>
</evidence>
<dbReference type="OMA" id="WDWISAS"/>
<name>A0A100XCN9_MYCTH</name>
<reference evidence="14 15" key="1">
    <citation type="journal article" date="2016" name="Genome Announc.">
        <title>Draft Genome Sequences of Five Rapidly Growing Mycobacterium Species, M. thermoresistibile, M. fortuitum subsp. acetamidolyticum, M. canariasense, M. brisbanense, and M. novocastrense.</title>
        <authorList>
            <person name="Katahira K."/>
            <person name="Ogura Y."/>
            <person name="Gotoh Y."/>
            <person name="Hayashi T."/>
        </authorList>
    </citation>
    <scope>NUCLEOTIDE SEQUENCE [LARGE SCALE GENOMIC DNA]</scope>
    <source>
        <strain evidence="14 15">JCM6362</strain>
    </source>
</reference>
<gene>
    <name evidence="14" type="ORF">RMCT_1146</name>
</gene>
<evidence type="ECO:0000256" key="7">
    <source>
        <dbReference type="ARBA" id="ARBA00022958"/>
    </source>
</evidence>
<evidence type="ECO:0000256" key="12">
    <source>
        <dbReference type="ARBA" id="ARBA00034430"/>
    </source>
</evidence>
<evidence type="ECO:0000256" key="8">
    <source>
        <dbReference type="ARBA" id="ARBA00022989"/>
    </source>
</evidence>
<keyword evidence="8 13" id="KW-1133">Transmembrane helix</keyword>
<evidence type="ECO:0000256" key="13">
    <source>
        <dbReference type="SAM" id="Phobius"/>
    </source>
</evidence>
<evidence type="ECO:0008006" key="16">
    <source>
        <dbReference type="Google" id="ProtNLM"/>
    </source>
</evidence>
<comment type="similarity">
    <text evidence="2">Belongs to the TMEM175 family.</text>
</comment>
<evidence type="ECO:0000256" key="2">
    <source>
        <dbReference type="ARBA" id="ARBA00006920"/>
    </source>
</evidence>
<keyword evidence="7" id="KW-0630">Potassium</keyword>
<evidence type="ECO:0000256" key="6">
    <source>
        <dbReference type="ARBA" id="ARBA00022826"/>
    </source>
</evidence>
<dbReference type="InterPro" id="IPR010617">
    <property type="entry name" value="TMEM175-like"/>
</dbReference>
<dbReference type="Pfam" id="PF06736">
    <property type="entry name" value="TMEM175"/>
    <property type="match status" value="1"/>
</dbReference>
<feature type="transmembrane region" description="Helical" evidence="13">
    <location>
        <begin position="176"/>
        <end position="194"/>
    </location>
</feature>
<evidence type="ECO:0000256" key="11">
    <source>
        <dbReference type="ARBA" id="ARBA00023303"/>
    </source>
</evidence>
<comment type="caution">
    <text evidence="14">The sequence shown here is derived from an EMBL/GenBank/DDBJ whole genome shotgun (WGS) entry which is preliminary data.</text>
</comment>
<reference evidence="15" key="2">
    <citation type="submission" date="2016-02" db="EMBL/GenBank/DDBJ databases">
        <title>Draft genome sequence of five rapidly growing Mycobacterium species.</title>
        <authorList>
            <person name="Katahira K."/>
            <person name="Gotou Y."/>
            <person name="Iida K."/>
            <person name="Ogura Y."/>
            <person name="Hayashi T."/>
        </authorList>
    </citation>
    <scope>NUCLEOTIDE SEQUENCE [LARGE SCALE GENOMIC DNA]</scope>
    <source>
        <strain evidence="15">JCM6362</strain>
    </source>
</reference>
<comment type="subcellular location">
    <subcellularLocation>
        <location evidence="1">Membrane</location>
        <topology evidence="1">Multi-pass membrane protein</topology>
    </subcellularLocation>
</comment>
<dbReference type="GO" id="GO:0015252">
    <property type="term" value="F:proton channel activity"/>
    <property type="evidence" value="ECO:0007669"/>
    <property type="project" value="InterPro"/>
</dbReference>
<evidence type="ECO:0000256" key="10">
    <source>
        <dbReference type="ARBA" id="ARBA00023136"/>
    </source>
</evidence>
<feature type="transmembrane region" description="Helical" evidence="13">
    <location>
        <begin position="73"/>
        <end position="91"/>
    </location>
</feature>
<evidence type="ECO:0000256" key="1">
    <source>
        <dbReference type="ARBA" id="ARBA00004141"/>
    </source>
</evidence>
<proteinExistence type="inferred from homology"/>
<dbReference type="GO" id="GO:0016020">
    <property type="term" value="C:membrane"/>
    <property type="evidence" value="ECO:0007669"/>
    <property type="project" value="UniProtKB-SubCell"/>
</dbReference>
<feature type="transmembrane region" description="Helical" evidence="13">
    <location>
        <begin position="32"/>
        <end position="53"/>
    </location>
</feature>
<dbReference type="AlphaFoldDB" id="A0A100XCN9"/>
<dbReference type="EMBL" id="BCTB01000005">
    <property type="protein sequence ID" value="GAT14175.1"/>
    <property type="molecule type" value="Genomic_DNA"/>
</dbReference>
<comment type="catalytic activity">
    <reaction evidence="12">
        <text>K(+)(in) = K(+)(out)</text>
        <dbReference type="Rhea" id="RHEA:29463"/>
        <dbReference type="ChEBI" id="CHEBI:29103"/>
    </reaction>
</comment>
<organism evidence="14 15">
    <name type="scientific">Mycolicibacterium thermoresistibile</name>
    <name type="common">Mycobacterium thermoresistibile</name>
    <dbReference type="NCBI Taxonomy" id="1797"/>
    <lineage>
        <taxon>Bacteria</taxon>
        <taxon>Bacillati</taxon>
        <taxon>Actinomycetota</taxon>
        <taxon>Actinomycetes</taxon>
        <taxon>Mycobacteriales</taxon>
        <taxon>Mycobacteriaceae</taxon>
        <taxon>Mycolicibacterium</taxon>
    </lineage>
</organism>
<keyword evidence="9" id="KW-0406">Ion transport</keyword>
<keyword evidence="11" id="KW-0407">Ion channel</keyword>
<dbReference type="GO" id="GO:0005267">
    <property type="term" value="F:potassium channel activity"/>
    <property type="evidence" value="ECO:0007669"/>
    <property type="project" value="UniProtKB-KW"/>
</dbReference>